<dbReference type="PROSITE" id="PS51257">
    <property type="entry name" value="PROKAR_LIPOPROTEIN"/>
    <property type="match status" value="1"/>
</dbReference>
<evidence type="ECO:0000313" key="2">
    <source>
        <dbReference type="EMBL" id="QUT06042.1"/>
    </source>
</evidence>
<dbReference type="AlphaFoldDB" id="A0A975Q229"/>
<evidence type="ECO:0000256" key="1">
    <source>
        <dbReference type="SAM" id="SignalP"/>
    </source>
</evidence>
<keyword evidence="3" id="KW-1185">Reference proteome</keyword>
<dbReference type="EMBL" id="CP073910">
    <property type="protein sequence ID" value="QUT06042.1"/>
    <property type="molecule type" value="Genomic_DNA"/>
</dbReference>
<evidence type="ECO:0008006" key="4">
    <source>
        <dbReference type="Google" id="ProtNLM"/>
    </source>
</evidence>
<protein>
    <recommendedName>
        <fullName evidence="4">DUF4864 domain-containing protein</fullName>
    </recommendedName>
</protein>
<sequence>MRIIATIGTLLLLTASFVQPAFAGCAQTLERVPEAEAKSDQVLNLLKAGKGAEAVTTLMTSSPLMAGRTTEQTQITTQVQGALDLYGPVSGFELVESQRLGSFFVKEYYVVQHRNMVTRWEFEMIKTGAGWTYGYFGFEDQVRTWC</sequence>
<feature type="signal peptide" evidence="1">
    <location>
        <begin position="1"/>
        <end position="23"/>
    </location>
</feature>
<keyword evidence="1" id="KW-0732">Signal</keyword>
<dbReference type="Proteomes" id="UP000681425">
    <property type="component" value="Chromosome"/>
</dbReference>
<gene>
    <name evidence="2" type="ORF">KFK14_00610</name>
</gene>
<proteinExistence type="predicted"/>
<accession>A0A975Q229</accession>
<reference evidence="2" key="1">
    <citation type="submission" date="2021-04" db="EMBL/GenBank/DDBJ databases">
        <title>Isolation of p-tert-butylphenol degrading bacteria Sphingobium phenoxybenzoativorans Tas13 from active sludge.</title>
        <authorList>
            <person name="Li Y."/>
        </authorList>
    </citation>
    <scope>NUCLEOTIDE SEQUENCE</scope>
    <source>
        <strain evidence="2">Tas13</strain>
    </source>
</reference>
<name>A0A975Q229_9SPHN</name>
<dbReference type="KEGG" id="spph:KFK14_00610"/>
<dbReference type="RefSeq" id="WP_212609505.1">
    <property type="nucleotide sequence ID" value="NZ_CP073910.1"/>
</dbReference>
<evidence type="ECO:0000313" key="3">
    <source>
        <dbReference type="Proteomes" id="UP000681425"/>
    </source>
</evidence>
<organism evidence="2 3">
    <name type="scientific">Sphingobium phenoxybenzoativorans</name>
    <dbReference type="NCBI Taxonomy" id="1592790"/>
    <lineage>
        <taxon>Bacteria</taxon>
        <taxon>Pseudomonadati</taxon>
        <taxon>Pseudomonadota</taxon>
        <taxon>Alphaproteobacteria</taxon>
        <taxon>Sphingomonadales</taxon>
        <taxon>Sphingomonadaceae</taxon>
        <taxon>Sphingobium</taxon>
    </lineage>
</organism>
<feature type="chain" id="PRO_5037961512" description="DUF4864 domain-containing protein" evidence="1">
    <location>
        <begin position="24"/>
        <end position="146"/>
    </location>
</feature>